<dbReference type="EMBL" id="JACJTA010000047">
    <property type="protein sequence ID" value="MBD2606772.1"/>
    <property type="molecule type" value="Genomic_DNA"/>
</dbReference>
<dbReference type="CDD" id="cd09874">
    <property type="entry name" value="PIN_MT3492-like"/>
    <property type="match status" value="1"/>
</dbReference>
<protein>
    <submittedName>
        <fullName evidence="2">Type II toxin-antitoxin system VapC family toxin</fullName>
    </submittedName>
</protein>
<dbReference type="SUPFAM" id="SSF88723">
    <property type="entry name" value="PIN domain-like"/>
    <property type="match status" value="1"/>
</dbReference>
<proteinExistence type="predicted"/>
<dbReference type="Gene3D" id="3.40.50.1010">
    <property type="entry name" value="5'-nuclease"/>
    <property type="match status" value="1"/>
</dbReference>
<evidence type="ECO:0000313" key="2">
    <source>
        <dbReference type="EMBL" id="MBD2606772.1"/>
    </source>
</evidence>
<dbReference type="RefSeq" id="WP_038296447.1">
    <property type="nucleotide sequence ID" value="NZ_JACJTA010000047.1"/>
</dbReference>
<evidence type="ECO:0000313" key="3">
    <source>
        <dbReference type="Proteomes" id="UP000660380"/>
    </source>
</evidence>
<accession>A0ABR8GU82</accession>
<feature type="domain" description="PIN" evidence="1">
    <location>
        <begin position="2"/>
        <end position="132"/>
    </location>
</feature>
<dbReference type="InterPro" id="IPR002716">
    <property type="entry name" value="PIN_dom"/>
</dbReference>
<dbReference type="Proteomes" id="UP000660380">
    <property type="component" value="Unassembled WGS sequence"/>
</dbReference>
<comment type="caution">
    <text evidence="2">The sequence shown here is derived from an EMBL/GenBank/DDBJ whole genome shotgun (WGS) entry which is preliminary data.</text>
</comment>
<dbReference type="InterPro" id="IPR029060">
    <property type="entry name" value="PIN-like_dom_sf"/>
</dbReference>
<name>A0ABR8GU82_9CYAN</name>
<organism evidence="2 3">
    <name type="scientific">Scytonema hofmannii FACHB-248</name>
    <dbReference type="NCBI Taxonomy" id="1842502"/>
    <lineage>
        <taxon>Bacteria</taxon>
        <taxon>Bacillati</taxon>
        <taxon>Cyanobacteriota</taxon>
        <taxon>Cyanophyceae</taxon>
        <taxon>Nostocales</taxon>
        <taxon>Scytonemataceae</taxon>
        <taxon>Scytonema</taxon>
    </lineage>
</organism>
<gene>
    <name evidence="2" type="ORF">H6G81_20095</name>
</gene>
<reference evidence="2 3" key="1">
    <citation type="journal article" date="2020" name="ISME J.">
        <title>Comparative genomics reveals insights into cyanobacterial evolution and habitat adaptation.</title>
        <authorList>
            <person name="Chen M.Y."/>
            <person name="Teng W.K."/>
            <person name="Zhao L."/>
            <person name="Hu C.X."/>
            <person name="Zhou Y.K."/>
            <person name="Han B.P."/>
            <person name="Song L.R."/>
            <person name="Shu W.S."/>
        </authorList>
    </citation>
    <scope>NUCLEOTIDE SEQUENCE [LARGE SCALE GENOMIC DNA]</scope>
    <source>
        <strain evidence="2 3">FACHB-248</strain>
    </source>
</reference>
<evidence type="ECO:0000259" key="1">
    <source>
        <dbReference type="Pfam" id="PF01850"/>
    </source>
</evidence>
<sequence>MIYLDTSFLAPFYIQEATSTSVETILLNIPTNKLAISDWTTVEFTSLVSRRVRMNELNLEQMEAVIHSFKEDASQSYTVFTVTTADFILAAEFIQQWETGLRAGDALHLAIARNHSIENLLSLDRRLIDAARQLNIPSDSCGLL</sequence>
<dbReference type="Pfam" id="PF01850">
    <property type="entry name" value="PIN"/>
    <property type="match status" value="1"/>
</dbReference>
<keyword evidence="3" id="KW-1185">Reference proteome</keyword>